<dbReference type="GO" id="GO:0044780">
    <property type="term" value="P:bacterial-type flagellum assembly"/>
    <property type="evidence" value="ECO:0007669"/>
    <property type="project" value="InterPro"/>
</dbReference>
<dbReference type="PANTHER" id="PTHR34773">
    <property type="entry name" value="FLAGELLAR SECRETION CHAPERONE FLIS"/>
    <property type="match status" value="1"/>
</dbReference>
<dbReference type="CDD" id="cd16098">
    <property type="entry name" value="FliS"/>
    <property type="match status" value="1"/>
</dbReference>
<gene>
    <name evidence="6" type="ORF">ADM90_03285</name>
</gene>
<dbReference type="GO" id="GO:0005829">
    <property type="term" value="C:cytosol"/>
    <property type="evidence" value="ECO:0007669"/>
    <property type="project" value="UniProtKB-SubCell"/>
</dbReference>
<dbReference type="Proteomes" id="UP000037977">
    <property type="component" value="Unassembled WGS sequence"/>
</dbReference>
<reference evidence="6 7" key="1">
    <citation type="submission" date="2015-07" db="EMBL/GenBank/DDBJ databases">
        <title>Genome sequencing project for genomic taxonomy and phylogenomics of Bacillus-like bacteria.</title>
        <authorList>
            <person name="Liu B."/>
            <person name="Wang J."/>
            <person name="Zhu Y."/>
            <person name="Liu G."/>
            <person name="Chen Q."/>
            <person name="Chen Z."/>
            <person name="Che J."/>
            <person name="Ge C."/>
            <person name="Shi H."/>
            <person name="Pan Z."/>
            <person name="Liu X."/>
        </authorList>
    </citation>
    <scope>NUCLEOTIDE SEQUENCE [LARGE SCALE GENOMIC DNA]</scope>
    <source>
        <strain evidence="6 7">DSM 54</strain>
    </source>
</reference>
<dbReference type="RefSeq" id="WP_053993636.1">
    <property type="nucleotide sequence ID" value="NZ_CP065643.1"/>
</dbReference>
<accession>A0A0M9DL42</accession>
<comment type="subcellular location">
    <subcellularLocation>
        <location evidence="1">Cytoplasm</location>
        <location evidence="1">Cytosol</location>
    </subcellularLocation>
</comment>
<sequence>MPTNVETQHTGNQNHVATASPGELTLMLYEGCLKFLHQARVAIQDENRQGKDANIQKAQAIIHELMTTLNMDYDMSKNMFALYEYMNHRLLEVHMQDDLVILEEVEGLIREFHDTWKKVI</sequence>
<keyword evidence="6" id="KW-0969">Cilium</keyword>
<dbReference type="InterPro" id="IPR003713">
    <property type="entry name" value="FliS"/>
</dbReference>
<dbReference type="OrthoDB" id="1524959at2"/>
<keyword evidence="6" id="KW-0282">Flagellum</keyword>
<dbReference type="AlphaFoldDB" id="A0A0M9DL42"/>
<evidence type="ECO:0000256" key="2">
    <source>
        <dbReference type="ARBA" id="ARBA00008787"/>
    </source>
</evidence>
<evidence type="ECO:0000256" key="4">
    <source>
        <dbReference type="ARBA" id="ARBA00022795"/>
    </source>
</evidence>
<proteinExistence type="inferred from homology"/>
<evidence type="ECO:0000313" key="6">
    <source>
        <dbReference type="EMBL" id="KOY82382.1"/>
    </source>
</evidence>
<evidence type="ECO:0000256" key="5">
    <source>
        <dbReference type="ARBA" id="ARBA00023186"/>
    </source>
</evidence>
<dbReference type="SUPFAM" id="SSF101116">
    <property type="entry name" value="Flagellar export chaperone FliS"/>
    <property type="match status" value="1"/>
</dbReference>
<dbReference type="EMBL" id="LGCI01000005">
    <property type="protein sequence ID" value="KOY82382.1"/>
    <property type="molecule type" value="Genomic_DNA"/>
</dbReference>
<keyword evidence="7" id="KW-1185">Reference proteome</keyword>
<keyword evidence="5" id="KW-0143">Chaperone</keyword>
<dbReference type="PANTHER" id="PTHR34773:SF1">
    <property type="entry name" value="FLAGELLAR SECRETION CHAPERONE FLIS"/>
    <property type="match status" value="1"/>
</dbReference>
<dbReference type="PIRSF" id="PIRSF039090">
    <property type="entry name" value="Flis"/>
    <property type="match status" value="1"/>
</dbReference>
<dbReference type="STRING" id="33935.ADM90_03285"/>
<dbReference type="PATRIC" id="fig|33935.3.peg.64"/>
<dbReference type="InterPro" id="IPR036584">
    <property type="entry name" value="FliS_sf"/>
</dbReference>
<keyword evidence="3" id="KW-0963">Cytoplasm</keyword>
<dbReference type="Pfam" id="PF02561">
    <property type="entry name" value="FliS"/>
    <property type="match status" value="1"/>
</dbReference>
<comment type="caution">
    <text evidence="6">The sequence shown here is derived from an EMBL/GenBank/DDBJ whole genome shotgun (WGS) entry which is preliminary data.</text>
</comment>
<evidence type="ECO:0000313" key="7">
    <source>
        <dbReference type="Proteomes" id="UP000037977"/>
    </source>
</evidence>
<dbReference type="GO" id="GO:0071973">
    <property type="term" value="P:bacterial-type flagellum-dependent cell motility"/>
    <property type="evidence" value="ECO:0007669"/>
    <property type="project" value="TreeGrafter"/>
</dbReference>
<name>A0A0M9DL42_9BACI</name>
<dbReference type="Gene3D" id="1.20.120.340">
    <property type="entry name" value="Flagellar protein FliS"/>
    <property type="match status" value="1"/>
</dbReference>
<protein>
    <submittedName>
        <fullName evidence="6">Flagellar biosynthesis protein FliS</fullName>
    </submittedName>
</protein>
<keyword evidence="4" id="KW-1005">Bacterial flagellum biogenesis</keyword>
<evidence type="ECO:0000256" key="1">
    <source>
        <dbReference type="ARBA" id="ARBA00004514"/>
    </source>
</evidence>
<dbReference type="NCBIfam" id="TIGR00208">
    <property type="entry name" value="fliS"/>
    <property type="match status" value="1"/>
</dbReference>
<comment type="similarity">
    <text evidence="2">Belongs to the FliS family.</text>
</comment>
<evidence type="ECO:0000256" key="3">
    <source>
        <dbReference type="ARBA" id="ARBA00022490"/>
    </source>
</evidence>
<keyword evidence="6" id="KW-0966">Cell projection</keyword>
<organism evidence="6 7">
    <name type="scientific">Lysinibacillus macroides</name>
    <dbReference type="NCBI Taxonomy" id="33935"/>
    <lineage>
        <taxon>Bacteria</taxon>
        <taxon>Bacillati</taxon>
        <taxon>Bacillota</taxon>
        <taxon>Bacilli</taxon>
        <taxon>Bacillales</taxon>
        <taxon>Bacillaceae</taxon>
        <taxon>Lysinibacillus</taxon>
    </lineage>
</organism>